<dbReference type="PANTHER" id="PTHR37534:SF20">
    <property type="entry name" value="PRO1A C6 ZINK-FINGER PROTEIN"/>
    <property type="match status" value="1"/>
</dbReference>
<dbReference type="SMART" id="SM00066">
    <property type="entry name" value="GAL4"/>
    <property type="match status" value="1"/>
</dbReference>
<dbReference type="InterPro" id="IPR036864">
    <property type="entry name" value="Zn2-C6_fun-type_DNA-bd_sf"/>
</dbReference>
<name>A0A0U5FSW0_ASPCI</name>
<dbReference type="OMA" id="ALAWPMC"/>
<dbReference type="SUPFAM" id="SSF57701">
    <property type="entry name" value="Zn2/Cys6 DNA-binding domain"/>
    <property type="match status" value="1"/>
</dbReference>
<organism evidence="8 9">
    <name type="scientific">Aspergillus calidoustus</name>
    <dbReference type="NCBI Taxonomy" id="454130"/>
    <lineage>
        <taxon>Eukaryota</taxon>
        <taxon>Fungi</taxon>
        <taxon>Dikarya</taxon>
        <taxon>Ascomycota</taxon>
        <taxon>Pezizomycotina</taxon>
        <taxon>Eurotiomycetes</taxon>
        <taxon>Eurotiomycetidae</taxon>
        <taxon>Eurotiales</taxon>
        <taxon>Aspergillaceae</taxon>
        <taxon>Aspergillus</taxon>
        <taxon>Aspergillus subgen. Nidulantes</taxon>
    </lineage>
</organism>
<comment type="subcellular location">
    <subcellularLocation>
        <location evidence="1">Nucleus</location>
    </subcellularLocation>
</comment>
<dbReference type="InterPro" id="IPR001138">
    <property type="entry name" value="Zn2Cys6_DnaBD"/>
</dbReference>
<dbReference type="InterPro" id="IPR021858">
    <property type="entry name" value="Fun_TF"/>
</dbReference>
<evidence type="ECO:0000256" key="2">
    <source>
        <dbReference type="ARBA" id="ARBA00023015"/>
    </source>
</evidence>
<evidence type="ECO:0000259" key="7">
    <source>
        <dbReference type="PROSITE" id="PS50048"/>
    </source>
</evidence>
<feature type="compositionally biased region" description="Basic and acidic residues" evidence="6">
    <location>
        <begin position="107"/>
        <end position="122"/>
    </location>
</feature>
<evidence type="ECO:0000256" key="4">
    <source>
        <dbReference type="ARBA" id="ARBA00023163"/>
    </source>
</evidence>
<reference evidence="9" key="1">
    <citation type="journal article" date="2016" name="Genome Announc.">
        <title>Draft genome sequences of fungus Aspergillus calidoustus.</title>
        <authorList>
            <person name="Horn F."/>
            <person name="Linde J."/>
            <person name="Mattern D.J."/>
            <person name="Walther G."/>
            <person name="Guthke R."/>
            <person name="Scherlach K."/>
            <person name="Martin K."/>
            <person name="Brakhage A.A."/>
            <person name="Petzke L."/>
            <person name="Valiante V."/>
        </authorList>
    </citation>
    <scope>NUCLEOTIDE SEQUENCE [LARGE SCALE GENOMIC DNA]</scope>
    <source>
        <strain evidence="9">SF006504</strain>
    </source>
</reference>
<dbReference type="EMBL" id="CDMC01000003">
    <property type="protein sequence ID" value="CEL02326.1"/>
    <property type="molecule type" value="Genomic_DNA"/>
</dbReference>
<keyword evidence="4" id="KW-0804">Transcription</keyword>
<dbReference type="Gene3D" id="4.10.240.10">
    <property type="entry name" value="Zn(2)-C6 fungal-type DNA-binding domain"/>
    <property type="match status" value="1"/>
</dbReference>
<evidence type="ECO:0000256" key="3">
    <source>
        <dbReference type="ARBA" id="ARBA00023125"/>
    </source>
</evidence>
<accession>A0A0U5FSW0</accession>
<feature type="domain" description="Zn(2)-C6 fungal-type" evidence="7">
    <location>
        <begin position="11"/>
        <end position="39"/>
    </location>
</feature>
<keyword evidence="9" id="KW-1185">Reference proteome</keyword>
<keyword evidence="2" id="KW-0805">Transcription regulation</keyword>
<dbReference type="PROSITE" id="PS00463">
    <property type="entry name" value="ZN2_CY6_FUNGAL_1"/>
    <property type="match status" value="1"/>
</dbReference>
<feature type="region of interest" description="Disordered" evidence="6">
    <location>
        <begin position="84"/>
        <end position="171"/>
    </location>
</feature>
<dbReference type="STRING" id="454130.A0A0U5FSW0"/>
<protein>
    <recommendedName>
        <fullName evidence="7">Zn(2)-C6 fungal-type domain-containing protein</fullName>
    </recommendedName>
</protein>
<evidence type="ECO:0000256" key="1">
    <source>
        <dbReference type="ARBA" id="ARBA00004123"/>
    </source>
</evidence>
<dbReference type="GO" id="GO:0005634">
    <property type="term" value="C:nucleus"/>
    <property type="evidence" value="ECO:0007669"/>
    <property type="project" value="UniProtKB-SubCell"/>
</dbReference>
<dbReference type="PROSITE" id="PS50048">
    <property type="entry name" value="ZN2_CY6_FUNGAL_2"/>
    <property type="match status" value="1"/>
</dbReference>
<gene>
    <name evidence="8" type="ORF">ASPCAL03497</name>
</gene>
<feature type="compositionally biased region" description="Polar residues" evidence="6">
    <location>
        <begin position="125"/>
        <end position="139"/>
    </location>
</feature>
<dbReference type="Proteomes" id="UP000054771">
    <property type="component" value="Unassembled WGS sequence"/>
</dbReference>
<keyword evidence="3" id="KW-0238">DNA-binding</keyword>
<evidence type="ECO:0000256" key="6">
    <source>
        <dbReference type="SAM" id="MobiDB-lite"/>
    </source>
</evidence>
<sequence length="621" mass="69853">MLTNGERDYTGCWTCRIRRKKCDKTRPVCRGCDALGIQCHSDTRKPEWMENGTKQREMAQRIKAEVKRSAARRRSKKLMQRIARDLEGEEGDARPETSEAGSVVTEPARETRDRSSNEEQAWRAESSNTSPPSNISAQQDAPRVAFETSRSDNGSPPGPLDYSTVPGSHRLSQPLDNELELSFMMIYLDYTFPVLFPFYTPTIFDGGRSWLLVLPLKIQALYHATLSLTSYFFSNVPISSGPAYNSCISIANGEQRKQIDLAVKMVQYDLQNINSRGVHHDLVESAYLLESIVQLLVYESLVATSETWRMHLDAGIVLFEGIVKSDFGNMCSLLDLMEQRSSLPMVTSGYTLWNSDQASFRFFSAVLLLADIISSTALGQPPRLRDYHEDILTKQYQREEPPLQLEDFFGCQSWVLRQIGEIAALDAWKKDMKTRRTLTISQLVKRASTIEQEIQDGLDRLNSTSGVDFPALKQLDLPKALNPACTHQTACAQDTIKLVTRIWAYAARVYLHVVLSGWQIAAPEIHEDVALMLDLFALLPSPSLLRSLAWPLCVAGCLAEEEQEAAFRALVVSMGPIGTLGTVREVMRIMEYTWRARQRVDTDTWDVAACLRSGGHVVLLI</sequence>
<dbReference type="GO" id="GO:0003677">
    <property type="term" value="F:DNA binding"/>
    <property type="evidence" value="ECO:0007669"/>
    <property type="project" value="UniProtKB-KW"/>
</dbReference>
<feature type="compositionally biased region" description="Basic and acidic residues" evidence="6">
    <location>
        <begin position="84"/>
        <end position="97"/>
    </location>
</feature>
<dbReference type="GO" id="GO:0008270">
    <property type="term" value="F:zinc ion binding"/>
    <property type="evidence" value="ECO:0007669"/>
    <property type="project" value="InterPro"/>
</dbReference>
<proteinExistence type="predicted"/>
<dbReference type="Pfam" id="PF00172">
    <property type="entry name" value="Zn_clus"/>
    <property type="match status" value="1"/>
</dbReference>
<evidence type="ECO:0000313" key="9">
    <source>
        <dbReference type="Proteomes" id="UP000054771"/>
    </source>
</evidence>
<evidence type="ECO:0000313" key="8">
    <source>
        <dbReference type="EMBL" id="CEL02326.1"/>
    </source>
</evidence>
<dbReference type="OrthoDB" id="5213892at2759"/>
<dbReference type="PANTHER" id="PTHR37534">
    <property type="entry name" value="TRANSCRIPTIONAL ACTIVATOR PROTEIN UGA3"/>
    <property type="match status" value="1"/>
</dbReference>
<dbReference type="Pfam" id="PF11951">
    <property type="entry name" value="Fungal_trans_2"/>
    <property type="match status" value="1"/>
</dbReference>
<dbReference type="CDD" id="cd00067">
    <property type="entry name" value="GAL4"/>
    <property type="match status" value="1"/>
</dbReference>
<keyword evidence="5" id="KW-0539">Nucleus</keyword>
<dbReference type="GO" id="GO:0000981">
    <property type="term" value="F:DNA-binding transcription factor activity, RNA polymerase II-specific"/>
    <property type="evidence" value="ECO:0007669"/>
    <property type="project" value="InterPro"/>
</dbReference>
<evidence type="ECO:0000256" key="5">
    <source>
        <dbReference type="ARBA" id="ARBA00023242"/>
    </source>
</evidence>
<dbReference type="AlphaFoldDB" id="A0A0U5FSW0"/>